<name>A0A397V1J3_9GLOM</name>
<keyword evidence="1" id="KW-1133">Transmembrane helix</keyword>
<evidence type="ECO:0000313" key="2">
    <source>
        <dbReference type="EMBL" id="RIB16275.1"/>
    </source>
</evidence>
<sequence length="159" mass="17961">MNKISELKHCHLLRREIMNFIFVFSLFAILIINAAPFQLNKRSTIFDKCSEFFDFVNATMNPDPLISEQNAEFHVFGTLTNHNITEGQTILHIRLATNPGDNLIVHNQNFTESILAHKSFSINATAIPVPKLPSNGYFIVITIIDPGDDEVYACTFASF</sequence>
<accession>A0A397V1J3</accession>
<evidence type="ECO:0000313" key="3">
    <source>
        <dbReference type="Proteomes" id="UP000266673"/>
    </source>
</evidence>
<dbReference type="AlphaFoldDB" id="A0A397V1J3"/>
<keyword evidence="1" id="KW-0472">Membrane</keyword>
<keyword evidence="1" id="KW-0812">Transmembrane</keyword>
<dbReference type="Proteomes" id="UP000266673">
    <property type="component" value="Unassembled WGS sequence"/>
</dbReference>
<evidence type="ECO:0000256" key="1">
    <source>
        <dbReference type="SAM" id="Phobius"/>
    </source>
</evidence>
<reference evidence="2 3" key="1">
    <citation type="submission" date="2018-06" db="EMBL/GenBank/DDBJ databases">
        <title>Comparative genomics reveals the genomic features of Rhizophagus irregularis, R. cerebriforme, R. diaphanum and Gigaspora rosea, and their symbiotic lifestyle signature.</title>
        <authorList>
            <person name="Morin E."/>
            <person name="San Clemente H."/>
            <person name="Chen E.C.H."/>
            <person name="De La Providencia I."/>
            <person name="Hainaut M."/>
            <person name="Kuo A."/>
            <person name="Kohler A."/>
            <person name="Murat C."/>
            <person name="Tang N."/>
            <person name="Roy S."/>
            <person name="Loubradou J."/>
            <person name="Henrissat B."/>
            <person name="Grigoriev I.V."/>
            <person name="Corradi N."/>
            <person name="Roux C."/>
            <person name="Martin F.M."/>
        </authorList>
    </citation>
    <scope>NUCLEOTIDE SEQUENCE [LARGE SCALE GENOMIC DNA]</scope>
    <source>
        <strain evidence="2 3">DAOM 194757</strain>
    </source>
</reference>
<evidence type="ECO:0008006" key="4">
    <source>
        <dbReference type="Google" id="ProtNLM"/>
    </source>
</evidence>
<feature type="transmembrane region" description="Helical" evidence="1">
    <location>
        <begin position="20"/>
        <end position="39"/>
    </location>
</feature>
<organism evidence="2 3">
    <name type="scientific">Gigaspora rosea</name>
    <dbReference type="NCBI Taxonomy" id="44941"/>
    <lineage>
        <taxon>Eukaryota</taxon>
        <taxon>Fungi</taxon>
        <taxon>Fungi incertae sedis</taxon>
        <taxon>Mucoromycota</taxon>
        <taxon>Glomeromycotina</taxon>
        <taxon>Glomeromycetes</taxon>
        <taxon>Diversisporales</taxon>
        <taxon>Gigasporaceae</taxon>
        <taxon>Gigaspora</taxon>
    </lineage>
</organism>
<protein>
    <recommendedName>
        <fullName evidence="4">MD-2-related lipid-recognition domain-containing protein</fullName>
    </recommendedName>
</protein>
<gene>
    <name evidence="2" type="ORF">C2G38_1522303</name>
</gene>
<comment type="caution">
    <text evidence="2">The sequence shown here is derived from an EMBL/GenBank/DDBJ whole genome shotgun (WGS) entry which is preliminary data.</text>
</comment>
<keyword evidence="3" id="KW-1185">Reference proteome</keyword>
<dbReference type="EMBL" id="QKWP01000688">
    <property type="protein sequence ID" value="RIB16275.1"/>
    <property type="molecule type" value="Genomic_DNA"/>
</dbReference>
<proteinExistence type="predicted"/>